<dbReference type="Gene3D" id="2.60.120.10">
    <property type="entry name" value="Jelly Rolls"/>
    <property type="match status" value="1"/>
</dbReference>
<dbReference type="EMBL" id="CAJOBA010086233">
    <property type="protein sequence ID" value="CAF4464596.1"/>
    <property type="molecule type" value="Genomic_DNA"/>
</dbReference>
<evidence type="ECO:0008006" key="4">
    <source>
        <dbReference type="Google" id="ProtNLM"/>
    </source>
</evidence>
<comment type="caution">
    <text evidence="2">The sequence shown here is derived from an EMBL/GenBank/DDBJ whole genome shotgun (WGS) entry which is preliminary data.</text>
</comment>
<evidence type="ECO:0000313" key="3">
    <source>
        <dbReference type="Proteomes" id="UP000682733"/>
    </source>
</evidence>
<dbReference type="AlphaFoldDB" id="A0A8S2WW75"/>
<proteinExistence type="predicted"/>
<dbReference type="EMBL" id="CAJNOK010060147">
    <property type="protein sequence ID" value="CAF1634685.1"/>
    <property type="molecule type" value="Genomic_DNA"/>
</dbReference>
<accession>A0A8S2WW75</accession>
<name>A0A8S2WW75_9BILA</name>
<evidence type="ECO:0000313" key="1">
    <source>
        <dbReference type="EMBL" id="CAF1634685.1"/>
    </source>
</evidence>
<reference evidence="2" key="1">
    <citation type="submission" date="2021-02" db="EMBL/GenBank/DDBJ databases">
        <authorList>
            <person name="Nowell W R."/>
        </authorList>
    </citation>
    <scope>NUCLEOTIDE SEQUENCE</scope>
</reference>
<dbReference type="SUPFAM" id="SSF51182">
    <property type="entry name" value="RmlC-like cupins"/>
    <property type="match status" value="1"/>
</dbReference>
<sequence>FVTQLFEKDDVTWLSPGLNQIHKVANPTSSLCITIQAYHYGHDDQDHYEYFDYITNNGKNISHFDPKSDMDYVQFKKLIKKEWVAYGNRP</sequence>
<dbReference type="Proteomes" id="UP000677228">
    <property type="component" value="Unassembled WGS sequence"/>
</dbReference>
<gene>
    <name evidence="1" type="ORF">OVA965_LOCUS43934</name>
    <name evidence="2" type="ORF">TMI583_LOCUS46420</name>
</gene>
<evidence type="ECO:0000313" key="2">
    <source>
        <dbReference type="EMBL" id="CAF4464596.1"/>
    </source>
</evidence>
<organism evidence="2 3">
    <name type="scientific">Didymodactylos carnosus</name>
    <dbReference type="NCBI Taxonomy" id="1234261"/>
    <lineage>
        <taxon>Eukaryota</taxon>
        <taxon>Metazoa</taxon>
        <taxon>Spiralia</taxon>
        <taxon>Gnathifera</taxon>
        <taxon>Rotifera</taxon>
        <taxon>Eurotatoria</taxon>
        <taxon>Bdelloidea</taxon>
        <taxon>Philodinida</taxon>
        <taxon>Philodinidae</taxon>
        <taxon>Didymodactylos</taxon>
    </lineage>
</organism>
<dbReference type="Proteomes" id="UP000682733">
    <property type="component" value="Unassembled WGS sequence"/>
</dbReference>
<protein>
    <recommendedName>
        <fullName evidence="4">Cysteine dioxygenase</fullName>
    </recommendedName>
</protein>
<dbReference type="InterPro" id="IPR014710">
    <property type="entry name" value="RmlC-like_jellyroll"/>
</dbReference>
<feature type="non-terminal residue" evidence="2">
    <location>
        <position position="1"/>
    </location>
</feature>
<dbReference type="InterPro" id="IPR011051">
    <property type="entry name" value="RmlC_Cupin_sf"/>
</dbReference>